<feature type="domain" description="DUF4143" evidence="2">
    <location>
        <begin position="186"/>
        <end position="344"/>
    </location>
</feature>
<feature type="domain" description="AAA" evidence="1">
    <location>
        <begin position="19"/>
        <end position="140"/>
    </location>
</feature>
<name>A0A227KQG3_9BURK</name>
<organism evidence="3 4">
    <name type="scientific">Turicimonas muris</name>
    <dbReference type="NCBI Taxonomy" id="1796652"/>
    <lineage>
        <taxon>Bacteria</taxon>
        <taxon>Pseudomonadati</taxon>
        <taxon>Pseudomonadota</taxon>
        <taxon>Betaproteobacteria</taxon>
        <taxon>Burkholderiales</taxon>
        <taxon>Sutterellaceae</taxon>
        <taxon>Turicimonas</taxon>
    </lineage>
</organism>
<evidence type="ECO:0008006" key="5">
    <source>
        <dbReference type="Google" id="ProtNLM"/>
    </source>
</evidence>
<dbReference type="Pfam" id="PF13635">
    <property type="entry name" value="DUF4143"/>
    <property type="match status" value="1"/>
</dbReference>
<dbReference type="RefSeq" id="WP_066592847.1">
    <property type="nucleotide sequence ID" value="NZ_CAJTBZ010000053.1"/>
</dbReference>
<reference evidence="4" key="1">
    <citation type="submission" date="2017-05" db="EMBL/GenBank/DDBJ databases">
        <title>Improved OligoMM genomes.</title>
        <authorList>
            <person name="Garzetti D."/>
        </authorList>
    </citation>
    <scope>NUCLEOTIDE SEQUENCE [LARGE SCALE GENOMIC DNA]</scope>
    <source>
        <strain evidence="4">YL45</strain>
    </source>
</reference>
<dbReference type="PANTHER" id="PTHR43566:SF1">
    <property type="entry name" value="AAA+ ATPASE DOMAIN-CONTAINING PROTEIN"/>
    <property type="match status" value="1"/>
</dbReference>
<dbReference type="InterPro" id="IPR041682">
    <property type="entry name" value="AAA_14"/>
</dbReference>
<dbReference type="Gene3D" id="3.40.50.300">
    <property type="entry name" value="P-loop containing nucleotide triphosphate hydrolases"/>
    <property type="match status" value="1"/>
</dbReference>
<gene>
    <name evidence="3" type="ORF">ADH67_05400</name>
</gene>
<dbReference type="Pfam" id="PF13173">
    <property type="entry name" value="AAA_14"/>
    <property type="match status" value="1"/>
</dbReference>
<dbReference type="GeneID" id="78361465"/>
<dbReference type="EMBL" id="NHMP01000003">
    <property type="protein sequence ID" value="OXE49573.1"/>
    <property type="molecule type" value="Genomic_DNA"/>
</dbReference>
<proteinExistence type="predicted"/>
<protein>
    <recommendedName>
        <fullName evidence="5">ATPase</fullName>
    </recommendedName>
</protein>
<sequence length="380" mass="43162">MSEYVNRLLTNRVEDVPKNKAVIIFGARQVGKTTLLKHIFRNEKTRWFTGDDPSDVNFLSSISSTPDLKMLLDSAKNIIIDEAQRIPSVGMLIKRVIDLESSTRLFVTGSSSLDLAGGVYESATGRVRPLTLWPLSAEEIALHSSWFDVVRSLPERMILGNYPSVVLNPKEAKENLKTYIDGVLFKDIFAYAGVRKHPSFMRLVQVLAYRIGSLSTTDSLARECGLNAGTIESYLGLLEECFIIKVLPSFARNLANELRKSKKIYFCDLGIRNAIINNFSPFSTRTPEEQGMLFENYFIIERIKLHSYSNSFVSHYFWRNKSASEIDLIEEKDNQIHAFELKLSRDHVKVPPTFAKAYPEASFDVVNEKNFYQFLSSTAL</sequence>
<evidence type="ECO:0000259" key="1">
    <source>
        <dbReference type="Pfam" id="PF13173"/>
    </source>
</evidence>
<comment type="caution">
    <text evidence="3">The sequence shown here is derived from an EMBL/GenBank/DDBJ whole genome shotgun (WGS) entry which is preliminary data.</text>
</comment>
<accession>A0A227KQG3</accession>
<dbReference type="Proteomes" id="UP000214610">
    <property type="component" value="Unassembled WGS sequence"/>
</dbReference>
<evidence type="ECO:0000259" key="2">
    <source>
        <dbReference type="Pfam" id="PF13635"/>
    </source>
</evidence>
<keyword evidence="4" id="KW-1185">Reference proteome</keyword>
<dbReference type="InterPro" id="IPR025420">
    <property type="entry name" value="DUF4143"/>
</dbReference>
<dbReference type="SUPFAM" id="SSF52540">
    <property type="entry name" value="P-loop containing nucleoside triphosphate hydrolases"/>
    <property type="match status" value="1"/>
</dbReference>
<dbReference type="AlphaFoldDB" id="A0A227KQG3"/>
<dbReference type="InterPro" id="IPR027417">
    <property type="entry name" value="P-loop_NTPase"/>
</dbReference>
<evidence type="ECO:0000313" key="4">
    <source>
        <dbReference type="Proteomes" id="UP000214610"/>
    </source>
</evidence>
<dbReference type="PANTHER" id="PTHR43566">
    <property type="entry name" value="CONSERVED PROTEIN"/>
    <property type="match status" value="1"/>
</dbReference>
<evidence type="ECO:0000313" key="3">
    <source>
        <dbReference type="EMBL" id="OXE49573.1"/>
    </source>
</evidence>